<feature type="transmembrane region" description="Helical" evidence="5">
    <location>
        <begin position="145"/>
        <end position="166"/>
    </location>
</feature>
<evidence type="ECO:0000256" key="5">
    <source>
        <dbReference type="SAM" id="Phobius"/>
    </source>
</evidence>
<evidence type="ECO:0000259" key="6">
    <source>
        <dbReference type="Pfam" id="PF04893"/>
    </source>
</evidence>
<evidence type="ECO:0000256" key="1">
    <source>
        <dbReference type="ARBA" id="ARBA00004141"/>
    </source>
</evidence>
<reference evidence="8" key="1">
    <citation type="submission" date="2017-01" db="EMBL/GenBank/DDBJ databases">
        <authorList>
            <person name="Varghese N."/>
            <person name="Submissions S."/>
        </authorList>
    </citation>
    <scope>NUCLEOTIDE SEQUENCE [LARGE SCALE GENOMIC DNA]</scope>
    <source>
        <strain evidence="8">DSM 45196</strain>
    </source>
</reference>
<gene>
    <name evidence="7" type="ORF">SAMN05421790_10769</name>
</gene>
<keyword evidence="8" id="KW-1185">Reference proteome</keyword>
<feature type="transmembrane region" description="Helical" evidence="5">
    <location>
        <begin position="59"/>
        <end position="84"/>
    </location>
</feature>
<evidence type="ECO:0000313" key="7">
    <source>
        <dbReference type="EMBL" id="SIS89941.1"/>
    </source>
</evidence>
<keyword evidence="3 5" id="KW-1133">Transmembrane helix</keyword>
<feature type="transmembrane region" description="Helical" evidence="5">
    <location>
        <begin position="178"/>
        <end position="206"/>
    </location>
</feature>
<feature type="transmembrane region" description="Helical" evidence="5">
    <location>
        <begin position="28"/>
        <end position="47"/>
    </location>
</feature>
<dbReference type="EMBL" id="FTOD01000007">
    <property type="protein sequence ID" value="SIS89941.1"/>
    <property type="molecule type" value="Genomic_DNA"/>
</dbReference>
<proteinExistence type="predicted"/>
<evidence type="ECO:0000256" key="2">
    <source>
        <dbReference type="ARBA" id="ARBA00022692"/>
    </source>
</evidence>
<protein>
    <submittedName>
        <fullName evidence="7">Yip1 domain-containing protein</fullName>
    </submittedName>
</protein>
<evidence type="ECO:0000256" key="4">
    <source>
        <dbReference type="ARBA" id="ARBA00023136"/>
    </source>
</evidence>
<accession>A0A1N7MVH2</accession>
<keyword evidence="4 5" id="KW-0472">Membrane</keyword>
<sequence>MDMSKPWISIWLRTRETIRESLSETPRLTKMVLVALFGIVFGYDMAVSQELGDKYSLGLILWGSPLTGILNAFIYWLVISWLVYWIGSRLFNGDGDWEETRTAMAWAGVPFIAKLILWIPQWLLFGKDNFTTETPLLDTSVGLSVLFWLFGLLDLILTIWYFVVLSKSIGEVHGISSILGFGIVMLSYLAVILVLVMISLVTFGLLMG</sequence>
<organism evidence="7 8">
    <name type="scientific">Kroppenstedtia eburnea</name>
    <dbReference type="NCBI Taxonomy" id="714067"/>
    <lineage>
        <taxon>Bacteria</taxon>
        <taxon>Bacillati</taxon>
        <taxon>Bacillota</taxon>
        <taxon>Bacilli</taxon>
        <taxon>Bacillales</taxon>
        <taxon>Thermoactinomycetaceae</taxon>
        <taxon>Kroppenstedtia</taxon>
    </lineage>
</organism>
<feature type="transmembrane region" description="Helical" evidence="5">
    <location>
        <begin position="105"/>
        <end position="125"/>
    </location>
</feature>
<dbReference type="AlphaFoldDB" id="A0A1N7MVH2"/>
<dbReference type="InterPro" id="IPR006977">
    <property type="entry name" value="Yip1_dom"/>
</dbReference>
<dbReference type="GO" id="GO:0016020">
    <property type="term" value="C:membrane"/>
    <property type="evidence" value="ECO:0007669"/>
    <property type="project" value="UniProtKB-SubCell"/>
</dbReference>
<keyword evidence="2 5" id="KW-0812">Transmembrane</keyword>
<dbReference type="Proteomes" id="UP000186795">
    <property type="component" value="Unassembled WGS sequence"/>
</dbReference>
<feature type="domain" description="Yip1" evidence="6">
    <location>
        <begin position="9"/>
        <end position="197"/>
    </location>
</feature>
<dbReference type="OrthoDB" id="2987623at2"/>
<name>A0A1N7MVH2_9BACL</name>
<evidence type="ECO:0000256" key="3">
    <source>
        <dbReference type="ARBA" id="ARBA00022989"/>
    </source>
</evidence>
<comment type="subcellular location">
    <subcellularLocation>
        <location evidence="1">Membrane</location>
        <topology evidence="1">Multi-pass membrane protein</topology>
    </subcellularLocation>
</comment>
<dbReference type="Pfam" id="PF04893">
    <property type="entry name" value="Yip1"/>
    <property type="match status" value="1"/>
</dbReference>
<evidence type="ECO:0000313" key="8">
    <source>
        <dbReference type="Proteomes" id="UP000186795"/>
    </source>
</evidence>